<reference evidence="1 2" key="1">
    <citation type="submission" date="2018-11" db="EMBL/GenBank/DDBJ databases">
        <authorList>
            <consortium name="Pathogen Informatics"/>
        </authorList>
    </citation>
    <scope>NUCLEOTIDE SEQUENCE [LARGE SCALE GENOMIC DNA]</scope>
</reference>
<accession>A0A3P6SE02</accession>
<evidence type="ECO:0000313" key="1">
    <source>
        <dbReference type="EMBL" id="VDK52571.1"/>
    </source>
</evidence>
<evidence type="ECO:0000313" key="2">
    <source>
        <dbReference type="Proteomes" id="UP000271098"/>
    </source>
</evidence>
<keyword evidence="2" id="KW-1185">Reference proteome</keyword>
<proteinExistence type="predicted"/>
<dbReference type="Proteomes" id="UP000271098">
    <property type="component" value="Unassembled WGS sequence"/>
</dbReference>
<gene>
    <name evidence="1" type="ORF">GPUH_LOCUS5887</name>
</gene>
<name>A0A3P6SE02_9BILA</name>
<dbReference type="EMBL" id="UYRT01013013">
    <property type="protein sequence ID" value="VDK52571.1"/>
    <property type="molecule type" value="Genomic_DNA"/>
</dbReference>
<protein>
    <submittedName>
        <fullName evidence="1">Uncharacterized protein</fullName>
    </submittedName>
</protein>
<dbReference type="OrthoDB" id="41200at2759"/>
<dbReference type="AlphaFoldDB" id="A0A3P6SE02"/>
<organism evidence="1 2">
    <name type="scientific">Gongylonema pulchrum</name>
    <dbReference type="NCBI Taxonomy" id="637853"/>
    <lineage>
        <taxon>Eukaryota</taxon>
        <taxon>Metazoa</taxon>
        <taxon>Ecdysozoa</taxon>
        <taxon>Nematoda</taxon>
        <taxon>Chromadorea</taxon>
        <taxon>Rhabditida</taxon>
        <taxon>Spirurina</taxon>
        <taxon>Spiruromorpha</taxon>
        <taxon>Spiruroidea</taxon>
        <taxon>Gongylonematidae</taxon>
        <taxon>Gongylonema</taxon>
    </lineage>
</organism>
<sequence>MDAICAHPILYASPMVANFLGSFTETYIDLHEWILLSFRDKRDWALEQQRKQCGWRAGKVHYEVRSGRSRLLLSGIRYGPDRFGSPAELNTALEFLHSLQCPYLNESVASWATDAGILYVRPIFKNGTLRDQLYKVCFTEC</sequence>